<comment type="caution">
    <text evidence="1">The sequence shown here is derived from an EMBL/GenBank/DDBJ whole genome shotgun (WGS) entry which is preliminary data.</text>
</comment>
<keyword evidence="2" id="KW-1185">Reference proteome</keyword>
<protein>
    <submittedName>
        <fullName evidence="1">Uncharacterized protein</fullName>
    </submittedName>
</protein>
<sequence>MSTQDKWIVHIGGYKHSYRTRDYGAQKIQNVKAIRAMTKLSHVSRLTEVNSSSLANLPPGLICDTAVKDLHSLRTLGIYDCEFFNMEVVGYSVNIQNIASTILNYLKSMPSNTESNDPQMRTLDRKVDNLPQEFRDMVADHLWDIQCTTVIKFSIYTHSCILIA</sequence>
<name>A0ABR4BBI4_9LECA</name>
<organism evidence="1 2">
    <name type="scientific">Lepraria finkii</name>
    <dbReference type="NCBI Taxonomy" id="1340010"/>
    <lineage>
        <taxon>Eukaryota</taxon>
        <taxon>Fungi</taxon>
        <taxon>Dikarya</taxon>
        <taxon>Ascomycota</taxon>
        <taxon>Pezizomycotina</taxon>
        <taxon>Lecanoromycetes</taxon>
        <taxon>OSLEUM clade</taxon>
        <taxon>Lecanoromycetidae</taxon>
        <taxon>Lecanorales</taxon>
        <taxon>Lecanorineae</taxon>
        <taxon>Stereocaulaceae</taxon>
        <taxon>Lepraria</taxon>
    </lineage>
</organism>
<dbReference type="EMBL" id="JBHFEH010000016">
    <property type="protein sequence ID" value="KAL2054196.1"/>
    <property type="molecule type" value="Genomic_DNA"/>
</dbReference>
<evidence type="ECO:0000313" key="2">
    <source>
        <dbReference type="Proteomes" id="UP001590951"/>
    </source>
</evidence>
<reference evidence="1 2" key="1">
    <citation type="submission" date="2024-09" db="EMBL/GenBank/DDBJ databases">
        <title>Rethinking Asexuality: The Enigmatic Case of Functional Sexual Genes in Lepraria (Stereocaulaceae).</title>
        <authorList>
            <person name="Doellman M."/>
            <person name="Sun Y."/>
            <person name="Barcenas-Pena A."/>
            <person name="Lumbsch H.T."/>
            <person name="Grewe F."/>
        </authorList>
    </citation>
    <scope>NUCLEOTIDE SEQUENCE [LARGE SCALE GENOMIC DNA]</scope>
    <source>
        <strain evidence="1 2">Grewe 0041</strain>
    </source>
</reference>
<evidence type="ECO:0000313" key="1">
    <source>
        <dbReference type="EMBL" id="KAL2054196.1"/>
    </source>
</evidence>
<dbReference type="Proteomes" id="UP001590951">
    <property type="component" value="Unassembled WGS sequence"/>
</dbReference>
<accession>A0ABR4BBI4</accession>
<gene>
    <name evidence="1" type="ORF">ABVK25_005337</name>
</gene>
<proteinExistence type="predicted"/>